<keyword evidence="2" id="KW-0560">Oxidoreductase</keyword>
<dbReference type="AlphaFoldDB" id="A0A840TQY6"/>
<evidence type="ECO:0000313" key="4">
    <source>
        <dbReference type="Proteomes" id="UP000557307"/>
    </source>
</evidence>
<reference evidence="3 4" key="1">
    <citation type="submission" date="2020-08" db="EMBL/GenBank/DDBJ databases">
        <title>Genomic Encyclopedia of Type Strains, Phase IV (KMG-IV): sequencing the most valuable type-strain genomes for metagenomic binning, comparative biology and taxonomic classification.</title>
        <authorList>
            <person name="Goeker M."/>
        </authorList>
    </citation>
    <scope>NUCLEOTIDE SEQUENCE [LARGE SCALE GENOMIC DNA]</scope>
    <source>
        <strain evidence="3 4">DSM 105074</strain>
    </source>
</reference>
<accession>A0A840TQY6</accession>
<dbReference type="PROSITE" id="PS00061">
    <property type="entry name" value="ADH_SHORT"/>
    <property type="match status" value="1"/>
</dbReference>
<sequence length="255" mass="27711">MDLKLNEKVIIVTGGAKGIGAAIVRGLAAEGAIPVVFDLDEDAAWTLVSELPSGYHLSFDLMDLDFCHKAVNTVLKKFGRIDGLVNNAGTNDGVGLLEGNPVAFQKSLERNLYHYYNLTHFIAPELKSTQGAIVNIASKTALTGQGGTSGYVAAKGGILSLTREWAVELLPYNIRVNAVIPAEVMTPMYENWLKTFPDPAAQQQLIEGRVPLQRRMTTPQEIADTVIFLLSARASHTTGQWLFVDGGYTHLDRSL</sequence>
<dbReference type="RefSeq" id="WP_184177284.1">
    <property type="nucleotide sequence ID" value="NZ_JACHGF010000009.1"/>
</dbReference>
<gene>
    <name evidence="3" type="ORF">HNQ92_004441</name>
</gene>
<dbReference type="Proteomes" id="UP000557307">
    <property type="component" value="Unassembled WGS sequence"/>
</dbReference>
<evidence type="ECO:0000313" key="3">
    <source>
        <dbReference type="EMBL" id="MBB5286281.1"/>
    </source>
</evidence>
<dbReference type="EMBL" id="JACHGF010000009">
    <property type="protein sequence ID" value="MBB5286281.1"/>
    <property type="molecule type" value="Genomic_DNA"/>
</dbReference>
<dbReference type="PRINTS" id="PR00081">
    <property type="entry name" value="GDHRDH"/>
</dbReference>
<dbReference type="GO" id="GO:0016491">
    <property type="term" value="F:oxidoreductase activity"/>
    <property type="evidence" value="ECO:0007669"/>
    <property type="project" value="UniProtKB-KW"/>
</dbReference>
<dbReference type="PANTHER" id="PTHR24321:SF8">
    <property type="entry name" value="ESTRADIOL 17-BETA-DEHYDROGENASE 8-RELATED"/>
    <property type="match status" value="1"/>
</dbReference>
<dbReference type="SUPFAM" id="SSF51735">
    <property type="entry name" value="NAD(P)-binding Rossmann-fold domains"/>
    <property type="match status" value="1"/>
</dbReference>
<organism evidence="3 4">
    <name type="scientific">Rhabdobacter roseus</name>
    <dbReference type="NCBI Taxonomy" id="1655419"/>
    <lineage>
        <taxon>Bacteria</taxon>
        <taxon>Pseudomonadati</taxon>
        <taxon>Bacteroidota</taxon>
        <taxon>Cytophagia</taxon>
        <taxon>Cytophagales</taxon>
        <taxon>Cytophagaceae</taxon>
        <taxon>Rhabdobacter</taxon>
    </lineage>
</organism>
<protein>
    <submittedName>
        <fullName evidence="3">L-fucose dehydrogenase</fullName>
    </submittedName>
</protein>
<dbReference type="Gene3D" id="3.40.50.720">
    <property type="entry name" value="NAD(P)-binding Rossmann-like Domain"/>
    <property type="match status" value="1"/>
</dbReference>
<proteinExistence type="inferred from homology"/>
<dbReference type="PRINTS" id="PR00080">
    <property type="entry name" value="SDRFAMILY"/>
</dbReference>
<evidence type="ECO:0000256" key="2">
    <source>
        <dbReference type="ARBA" id="ARBA00023002"/>
    </source>
</evidence>
<dbReference type="PANTHER" id="PTHR24321">
    <property type="entry name" value="DEHYDROGENASES, SHORT CHAIN"/>
    <property type="match status" value="1"/>
</dbReference>
<dbReference type="CDD" id="cd05233">
    <property type="entry name" value="SDR_c"/>
    <property type="match status" value="1"/>
</dbReference>
<comment type="similarity">
    <text evidence="1">Belongs to the short-chain dehydrogenases/reductases (SDR) family.</text>
</comment>
<dbReference type="NCBIfam" id="NF006384">
    <property type="entry name" value="PRK08628.1"/>
    <property type="match status" value="1"/>
</dbReference>
<dbReference type="FunFam" id="3.40.50.720:FF:000084">
    <property type="entry name" value="Short-chain dehydrogenase reductase"/>
    <property type="match status" value="1"/>
</dbReference>
<evidence type="ECO:0000256" key="1">
    <source>
        <dbReference type="ARBA" id="ARBA00006484"/>
    </source>
</evidence>
<dbReference type="InterPro" id="IPR036291">
    <property type="entry name" value="NAD(P)-bd_dom_sf"/>
</dbReference>
<comment type="caution">
    <text evidence="3">The sequence shown here is derived from an EMBL/GenBank/DDBJ whole genome shotgun (WGS) entry which is preliminary data.</text>
</comment>
<dbReference type="InterPro" id="IPR020904">
    <property type="entry name" value="Sc_DH/Rdtase_CS"/>
</dbReference>
<name>A0A840TQY6_9BACT</name>
<dbReference type="Pfam" id="PF13561">
    <property type="entry name" value="adh_short_C2"/>
    <property type="match status" value="1"/>
</dbReference>
<dbReference type="InterPro" id="IPR002347">
    <property type="entry name" value="SDR_fam"/>
</dbReference>
<keyword evidence="4" id="KW-1185">Reference proteome</keyword>